<dbReference type="Proteomes" id="UP000245341">
    <property type="component" value="Unplaced"/>
</dbReference>
<gene>
    <name evidence="3" type="primary">LEMD1</name>
</gene>
<reference evidence="3" key="1">
    <citation type="submission" date="2025-08" db="UniProtKB">
        <authorList>
            <consortium name="RefSeq"/>
        </authorList>
    </citation>
    <scope>IDENTIFICATION</scope>
    <source>
        <tissue evidence="3">Liver</tissue>
    </source>
</reference>
<keyword evidence="2" id="KW-1185">Reference proteome</keyword>
<evidence type="ECO:0000256" key="1">
    <source>
        <dbReference type="SAM" id="Phobius"/>
    </source>
</evidence>
<keyword evidence="1" id="KW-0472">Membrane</keyword>
<sequence length="101" mass="11515">MSGQSRKTRPRPETSITKPKALDIYCLAYKTSEGIRLPSRASDTRFKGWSSTRETDYWPVSRSFECGSLEILPVGLKLAMFGIFIIVIFVYVTVERKPFFG</sequence>
<keyword evidence="1" id="KW-1133">Transmembrane helix</keyword>
<dbReference type="RefSeq" id="XP_006737107.1">
    <property type="nucleotide sequence ID" value="XM_006737044.1"/>
</dbReference>
<accession>A0A2U3Y057</accession>
<feature type="transmembrane region" description="Helical" evidence="1">
    <location>
        <begin position="71"/>
        <end position="94"/>
    </location>
</feature>
<dbReference type="CTD" id="93273"/>
<organism evidence="2 3">
    <name type="scientific">Leptonychotes weddellii</name>
    <name type="common">Weddell seal</name>
    <name type="synonym">Otaria weddellii</name>
    <dbReference type="NCBI Taxonomy" id="9713"/>
    <lineage>
        <taxon>Eukaryota</taxon>
        <taxon>Metazoa</taxon>
        <taxon>Chordata</taxon>
        <taxon>Craniata</taxon>
        <taxon>Vertebrata</taxon>
        <taxon>Euteleostomi</taxon>
        <taxon>Mammalia</taxon>
        <taxon>Eutheria</taxon>
        <taxon>Laurasiatheria</taxon>
        <taxon>Carnivora</taxon>
        <taxon>Caniformia</taxon>
        <taxon>Pinnipedia</taxon>
        <taxon>Phocidae</taxon>
        <taxon>Monachinae</taxon>
        <taxon>Lobodontini</taxon>
        <taxon>Leptonychotes</taxon>
    </lineage>
</organism>
<dbReference type="OrthoDB" id="6363067at2759"/>
<dbReference type="KEGG" id="lww:102744744"/>
<name>A0A2U3Y057_LEPWE</name>
<dbReference type="AlphaFoldDB" id="A0A2U3Y057"/>
<proteinExistence type="predicted"/>
<evidence type="ECO:0000313" key="2">
    <source>
        <dbReference type="Proteomes" id="UP000245341"/>
    </source>
</evidence>
<dbReference type="GeneID" id="102744744"/>
<evidence type="ECO:0000313" key="3">
    <source>
        <dbReference type="RefSeq" id="XP_006737107.1"/>
    </source>
</evidence>
<dbReference type="STRING" id="9713.A0A2U3Y057"/>
<protein>
    <submittedName>
        <fullName evidence="3">LEM domain-containing protein 1</fullName>
    </submittedName>
</protein>
<keyword evidence="1" id="KW-0812">Transmembrane</keyword>